<evidence type="ECO:0000256" key="1">
    <source>
        <dbReference type="PROSITE-ProRule" id="PRU00042"/>
    </source>
</evidence>
<dbReference type="GO" id="GO:0008270">
    <property type="term" value="F:zinc ion binding"/>
    <property type="evidence" value="ECO:0007669"/>
    <property type="project" value="UniProtKB-KW"/>
</dbReference>
<dbReference type="InterPro" id="IPR013087">
    <property type="entry name" value="Znf_C2H2_type"/>
</dbReference>
<reference evidence="4" key="1">
    <citation type="journal article" date="2023" name="G3 (Bethesda)">
        <title>Whole genome assembly and annotation of the endangered Caribbean coral Acropora cervicornis.</title>
        <authorList>
            <person name="Selwyn J.D."/>
            <person name="Vollmer S.V."/>
        </authorList>
    </citation>
    <scope>NUCLEOTIDE SEQUENCE</scope>
    <source>
        <strain evidence="4">K2</strain>
    </source>
</reference>
<keyword evidence="1" id="KW-0479">Metal-binding</keyword>
<dbReference type="AlphaFoldDB" id="A0AAD9V2V5"/>
<sequence length="698" mass="78323">MPKLHAYLFTGFFDVTHDEASSLDICQHHRDRMGIYWRGRCKNCQVPPEVAQHKSAAVKGDRTLVKDQSQYIKKITGKLIPVGSGKKVSYFLNKQVFAFPEQLLVRISRVVDFPEGKSPSKTRCTQKLRTVSTLSTTPKKLDLSWNIVGTEDDVSDDSDDEVIVGNSRQKISEKLDAINKLLNLAGHGPITRTLHVGWVDATPKTQKYYTSKMEEVVSSVLEIIAPYDAGLLWSALKASPSINDRYNEPRTESSLLNALIESYKQATHSSKRKNILSVIADKLTFNDLQKLIPGLSRSRFTAARRHGVQYGAEALATQIGKKKTILRQKIDPAQVEHFIEFITSQNVIQDLPFGTRKLRLTSGEEVNIPNVIRLLIPSRLVDQYLHFCHETGFKPLGKSTLLKVIAESCGASVRKCMQGLDNYLAEGTRAFDDLRLIVNKLSQAGLTNEKVTKLQESLTEATQYLKGDYKVHVSIESSIADHCIKFAMSDGNDCHYQARCNHEHNQMCDRCLQLNKVCFSQSLFSSLLAFIMRALSPLWFSVIEDVDSKVDAGNFESEDDKDEAVFLVQRASNADFAWLEEESEMFGPGDFVEVFQRAQKPLRTSVAVAADDGRSSDTDCEPSNSDLSDDSTNLSSGGRETSQTTRMFTCPEQSCTKTFIRYSALERHCEFGAHTRSLERITLQDRFSPTEEVLICLV</sequence>
<organism evidence="4 5">
    <name type="scientific">Acropora cervicornis</name>
    <name type="common">Staghorn coral</name>
    <dbReference type="NCBI Taxonomy" id="6130"/>
    <lineage>
        <taxon>Eukaryota</taxon>
        <taxon>Metazoa</taxon>
        <taxon>Cnidaria</taxon>
        <taxon>Anthozoa</taxon>
        <taxon>Hexacorallia</taxon>
        <taxon>Scleractinia</taxon>
        <taxon>Astrocoeniina</taxon>
        <taxon>Acroporidae</taxon>
        <taxon>Acropora</taxon>
    </lineage>
</organism>
<protein>
    <recommendedName>
        <fullName evidence="3">C2H2-type domain-containing protein</fullName>
    </recommendedName>
</protein>
<evidence type="ECO:0000259" key="3">
    <source>
        <dbReference type="PROSITE" id="PS50157"/>
    </source>
</evidence>
<accession>A0AAD9V2V5</accession>
<gene>
    <name evidence="4" type="ORF">P5673_018374</name>
</gene>
<keyword evidence="5" id="KW-1185">Reference proteome</keyword>
<keyword evidence="1" id="KW-0862">Zinc</keyword>
<evidence type="ECO:0000313" key="5">
    <source>
        <dbReference type="Proteomes" id="UP001249851"/>
    </source>
</evidence>
<dbReference type="Proteomes" id="UP001249851">
    <property type="component" value="Unassembled WGS sequence"/>
</dbReference>
<reference evidence="4" key="2">
    <citation type="journal article" date="2023" name="Science">
        <title>Genomic signatures of disease resistance in endangered staghorn corals.</title>
        <authorList>
            <person name="Vollmer S.V."/>
            <person name="Selwyn J.D."/>
            <person name="Despard B.A."/>
            <person name="Roesel C.L."/>
        </authorList>
    </citation>
    <scope>NUCLEOTIDE SEQUENCE</scope>
    <source>
        <strain evidence="4">K2</strain>
    </source>
</reference>
<keyword evidence="1" id="KW-0863">Zinc-finger</keyword>
<comment type="caution">
    <text evidence="4">The sequence shown here is derived from an EMBL/GenBank/DDBJ whole genome shotgun (WGS) entry which is preliminary data.</text>
</comment>
<feature type="compositionally biased region" description="Low complexity" evidence="2">
    <location>
        <begin position="623"/>
        <end position="636"/>
    </location>
</feature>
<name>A0AAD9V2V5_ACRCE</name>
<dbReference type="EMBL" id="JARQWQ010000041">
    <property type="protein sequence ID" value="KAK2559233.1"/>
    <property type="molecule type" value="Genomic_DNA"/>
</dbReference>
<feature type="region of interest" description="Disordered" evidence="2">
    <location>
        <begin position="606"/>
        <end position="645"/>
    </location>
</feature>
<feature type="domain" description="C2H2-type" evidence="3">
    <location>
        <begin position="648"/>
        <end position="679"/>
    </location>
</feature>
<evidence type="ECO:0000313" key="4">
    <source>
        <dbReference type="EMBL" id="KAK2559233.1"/>
    </source>
</evidence>
<proteinExistence type="predicted"/>
<evidence type="ECO:0000256" key="2">
    <source>
        <dbReference type="SAM" id="MobiDB-lite"/>
    </source>
</evidence>
<dbReference type="PROSITE" id="PS00028">
    <property type="entry name" value="ZINC_FINGER_C2H2_1"/>
    <property type="match status" value="1"/>
</dbReference>
<dbReference type="PROSITE" id="PS50157">
    <property type="entry name" value="ZINC_FINGER_C2H2_2"/>
    <property type="match status" value="1"/>
</dbReference>